<evidence type="ECO:0000313" key="1">
    <source>
        <dbReference type="EMBL" id="KAH9828940.1"/>
    </source>
</evidence>
<keyword evidence="2" id="KW-1185">Reference proteome</keyword>
<dbReference type="EMBL" id="JADCUA010000045">
    <property type="protein sequence ID" value="KAH9828940.1"/>
    <property type="molecule type" value="Genomic_DNA"/>
</dbReference>
<organism evidence="1 2">
    <name type="scientific">Rhodofomes roseus</name>
    <dbReference type="NCBI Taxonomy" id="34475"/>
    <lineage>
        <taxon>Eukaryota</taxon>
        <taxon>Fungi</taxon>
        <taxon>Dikarya</taxon>
        <taxon>Basidiomycota</taxon>
        <taxon>Agaricomycotina</taxon>
        <taxon>Agaricomycetes</taxon>
        <taxon>Polyporales</taxon>
        <taxon>Rhodofomes</taxon>
    </lineage>
</organism>
<dbReference type="GeneID" id="72008933"/>
<evidence type="ECO:0000313" key="2">
    <source>
        <dbReference type="Proteomes" id="UP000814176"/>
    </source>
</evidence>
<gene>
    <name evidence="1" type="ORF">C8Q71DRAFT_863620</name>
</gene>
<proteinExistence type="predicted"/>
<evidence type="ECO:0008006" key="3">
    <source>
        <dbReference type="Google" id="ProtNLM"/>
    </source>
</evidence>
<name>A0ABQ8JYT9_9APHY</name>
<sequence>MSSNNAAVPELPKSLKRKAEDNLPVRYQKKAKVVLMLEQQRRKWRKAHPSVRPDMIMSSVPIHVLGCRRIWWVPGVPQLPPLDWVLGCK</sequence>
<accession>A0ABQ8JYT9</accession>
<dbReference type="RefSeq" id="XP_047772491.1">
    <property type="nucleotide sequence ID" value="XM_047928201.1"/>
</dbReference>
<dbReference type="Proteomes" id="UP000814176">
    <property type="component" value="Unassembled WGS sequence"/>
</dbReference>
<reference evidence="1 2" key="1">
    <citation type="journal article" date="2021" name="Environ. Microbiol.">
        <title>Gene family expansions and transcriptome signatures uncover fungal adaptations to wood decay.</title>
        <authorList>
            <person name="Hage H."/>
            <person name="Miyauchi S."/>
            <person name="Viragh M."/>
            <person name="Drula E."/>
            <person name="Min B."/>
            <person name="Chaduli D."/>
            <person name="Navarro D."/>
            <person name="Favel A."/>
            <person name="Norest M."/>
            <person name="Lesage-Meessen L."/>
            <person name="Balint B."/>
            <person name="Merenyi Z."/>
            <person name="de Eugenio L."/>
            <person name="Morin E."/>
            <person name="Martinez A.T."/>
            <person name="Baldrian P."/>
            <person name="Stursova M."/>
            <person name="Martinez M.J."/>
            <person name="Novotny C."/>
            <person name="Magnuson J.K."/>
            <person name="Spatafora J.W."/>
            <person name="Maurice S."/>
            <person name="Pangilinan J."/>
            <person name="Andreopoulos W."/>
            <person name="LaButti K."/>
            <person name="Hundley H."/>
            <person name="Na H."/>
            <person name="Kuo A."/>
            <person name="Barry K."/>
            <person name="Lipzen A."/>
            <person name="Henrissat B."/>
            <person name="Riley R."/>
            <person name="Ahrendt S."/>
            <person name="Nagy L.G."/>
            <person name="Grigoriev I.V."/>
            <person name="Martin F."/>
            <person name="Rosso M.N."/>
        </authorList>
    </citation>
    <scope>NUCLEOTIDE SEQUENCE [LARGE SCALE GENOMIC DNA]</scope>
    <source>
        <strain evidence="1 2">CIRM-BRFM 1785</strain>
    </source>
</reference>
<comment type="caution">
    <text evidence="1">The sequence shown here is derived from an EMBL/GenBank/DDBJ whole genome shotgun (WGS) entry which is preliminary data.</text>
</comment>
<protein>
    <recommendedName>
        <fullName evidence="3">Transposase</fullName>
    </recommendedName>
</protein>